<accession>A0A9N7PM23</accession>
<dbReference type="InterPro" id="IPR007644">
    <property type="entry name" value="RNA_pol_bsu_protrusion"/>
</dbReference>
<keyword evidence="4 7" id="KW-0548">Nucleotidyltransferase</keyword>
<dbReference type="Pfam" id="PF04563">
    <property type="entry name" value="RNA_pol_Rpb2_1"/>
    <property type="match status" value="1"/>
</dbReference>
<dbReference type="HAMAP" id="MF_01321">
    <property type="entry name" value="RNApol_bact_RpoB"/>
    <property type="match status" value="1"/>
</dbReference>
<organism evidence="16 18">
    <name type="scientific">Clostridium septicum</name>
    <dbReference type="NCBI Taxonomy" id="1504"/>
    <lineage>
        <taxon>Bacteria</taxon>
        <taxon>Bacillati</taxon>
        <taxon>Bacillota</taxon>
        <taxon>Clostridia</taxon>
        <taxon>Eubacteriales</taxon>
        <taxon>Clostridiaceae</taxon>
        <taxon>Clostridium</taxon>
    </lineage>
</organism>
<dbReference type="PANTHER" id="PTHR20856">
    <property type="entry name" value="DNA-DIRECTED RNA POLYMERASE I SUBUNIT 2"/>
    <property type="match status" value="1"/>
</dbReference>
<reference evidence="16 18" key="1">
    <citation type="submission" date="2017-09" db="EMBL/GenBank/DDBJ databases">
        <authorList>
            <person name="Thomas P."/>
            <person name="Seyboldt C."/>
        </authorList>
    </citation>
    <scope>NUCLEOTIDE SEQUENCE [LARGE SCALE GENOMIC DNA]</scope>
    <source>
        <strain evidence="16 18">DSM 7534</strain>
    </source>
</reference>
<dbReference type="EMBL" id="CP099799">
    <property type="protein sequence ID" value="USS01123.1"/>
    <property type="molecule type" value="Genomic_DNA"/>
</dbReference>
<dbReference type="InterPro" id="IPR007120">
    <property type="entry name" value="DNA-dir_RNAP_su2_dom"/>
</dbReference>
<evidence type="ECO:0000256" key="3">
    <source>
        <dbReference type="ARBA" id="ARBA00022679"/>
    </source>
</evidence>
<name>A0A9N7PM23_CLOSE</name>
<dbReference type="GO" id="GO:0000428">
    <property type="term" value="C:DNA-directed RNA polymerase complex"/>
    <property type="evidence" value="ECO:0007669"/>
    <property type="project" value="UniProtKB-KW"/>
</dbReference>
<evidence type="ECO:0000313" key="17">
    <source>
        <dbReference type="EMBL" id="USS01123.1"/>
    </source>
</evidence>
<dbReference type="Gene3D" id="3.90.1100.10">
    <property type="match status" value="2"/>
</dbReference>
<evidence type="ECO:0000259" key="10">
    <source>
        <dbReference type="Pfam" id="PF00562"/>
    </source>
</evidence>
<dbReference type="GO" id="GO:0006351">
    <property type="term" value="P:DNA-templated transcription"/>
    <property type="evidence" value="ECO:0007669"/>
    <property type="project" value="UniProtKB-UniRule"/>
</dbReference>
<feature type="domain" description="RNA polymerase Rpb2" evidence="11">
    <location>
        <begin position="1084"/>
        <end position="1158"/>
    </location>
</feature>
<dbReference type="Proteomes" id="UP000280586">
    <property type="component" value="Chromosome"/>
</dbReference>
<dbReference type="NCBIfam" id="TIGR02013">
    <property type="entry name" value="rpoB"/>
    <property type="match status" value="1"/>
</dbReference>
<evidence type="ECO:0000259" key="14">
    <source>
        <dbReference type="Pfam" id="PF04565"/>
    </source>
</evidence>
<dbReference type="SUPFAM" id="SSF64484">
    <property type="entry name" value="beta and beta-prime subunits of DNA dependent RNA-polymerase"/>
    <property type="match status" value="1"/>
</dbReference>
<feature type="domain" description="RNA polymerase Rpb2" evidence="12">
    <location>
        <begin position="362"/>
        <end position="430"/>
    </location>
</feature>
<sequence length="1236" mass="139363">MVHPVQVGKRTRMSFGKVKDVTEMPNLIEVQLDSYQWFLKEGLHEVFDDVNPITNFTGNLVLEFVDYKLDMENIKYSVEECKERDATYAAPLKVSVRLQNNETGEIKEQEVFMGDFPLMTEQGTFIINGAERVIVSQLVRSPGVYYNYSVDKTGKKLYSSTVIPNRGAWLEYETDSNDIIYVRIDKTRKLPISILGRAMGLGSDQELLEYFGEDERFKATIEKDNTKTKEEALLEIYKRLRPGEPPTVDSAISLIDSLFFDAKRYDLSRVGRYKFNKKLALNLRLVNQVAAEDVVNPQTGEIIVEQGQKISRNKAEEIQNVGINSVDILVEDRVVRVIGNHFVDITKHVSFNIDELNIRELVHYPTLKEILDNYDDEATIKEEIKRNINRLIPKHIIREDIFATISYELGLPYEVGYVDDIDHLGNRRLRSVGELLQNQFRIGLSRMERVVKERMTIQDQEAITPQMLINIRPVAAAIKEFFGSSQLSQFMDQTNPLSELTHKRRLSALGPGGLSRERAGFEVRDVHHSHYGRMCPIETPEGPNIGLINSLATYAKVNEYGFMETPYRVIDKETGIITDEIRYFTADEEDLYLVAQAKEPINENRNFVDSRVTVRYKHEVLVVNAEEVDLIDVSPRQIVSVATAMIPFLENDDASRALMGSNMQRQAVPLLKPQAPIVGTGIEFKAAVDSGVLPKAKNAGTVVYVSASEIRIKRDIDGGIDTYKLLKFKRSNQGTCINQRPLVDKGEIVFKNQVLADGPSTDLGEISLGKNIRMGFITWEGYNYEDAMLISEELVREDVFTSIHIEEYECEARDTKLGPEEITRDIPNVSEDALKDIDDRGIIRIGAEVRSGDILVGKVTPKGETELTAEERLLRAIFGEKAREVRDTSLRVPHGEAGIIVDVKVFTRENGDELNPGVNELVRCYIAQKRKISVGDKMAGRHGNKGVISRVLPEEDMPFLPDGRPLQICLNPLGVPSRMNIGQVLEVHLGWAASQLGWHIATPVFDGATENDIEECLEKAGYNANGKTVLYDGRTGEAFDNLVTVGIMYILKLAHLVDDKIHARSTGPYSLVTQQPLGGKAQFGGQRFGEMEVWALEAYGAAHTLQEILTVKSDDVVGRVKTYEAIVKGENIPEPGVPESFKVLIKELQALCLDVRVLNDENQEVRLKEFAEEDMADLEVNIEGTEELVTNEGSNGDDSYTIVEEEMEEEVEFENFPLDGFHEEELELDDFVNDEH</sequence>
<evidence type="ECO:0000256" key="8">
    <source>
        <dbReference type="RuleBase" id="RU000434"/>
    </source>
</evidence>
<evidence type="ECO:0000256" key="2">
    <source>
        <dbReference type="ARBA" id="ARBA00022478"/>
    </source>
</evidence>
<evidence type="ECO:0000259" key="11">
    <source>
        <dbReference type="Pfam" id="PF04560"/>
    </source>
</evidence>
<gene>
    <name evidence="7 16" type="primary">rpoB</name>
    <name evidence="16" type="ORF">CP523_08930</name>
    <name evidence="17" type="ORF">NH397_01265</name>
</gene>
<dbReference type="Pfam" id="PF10385">
    <property type="entry name" value="RNA_pol_Rpb2_45"/>
    <property type="match status" value="1"/>
</dbReference>
<dbReference type="InterPro" id="IPR007645">
    <property type="entry name" value="RNA_pol_Rpb2_3"/>
</dbReference>
<comment type="similarity">
    <text evidence="7 8">Belongs to the RNA polymerase beta chain family.</text>
</comment>
<dbReference type="AlphaFoldDB" id="A0A9N7PM23"/>
<dbReference type="Gene3D" id="2.40.50.150">
    <property type="match status" value="1"/>
</dbReference>
<dbReference type="Gene3D" id="3.90.1110.10">
    <property type="entry name" value="RNA polymerase Rpb2, domain 2"/>
    <property type="match status" value="2"/>
</dbReference>
<evidence type="ECO:0000256" key="4">
    <source>
        <dbReference type="ARBA" id="ARBA00022695"/>
    </source>
</evidence>
<reference evidence="17" key="2">
    <citation type="submission" date="2022-06" db="EMBL/GenBank/DDBJ databases">
        <authorList>
            <person name="Holder M.E."/>
            <person name="Ajami N.J."/>
            <person name="Petrosino J.F."/>
        </authorList>
    </citation>
    <scope>NUCLEOTIDE SEQUENCE</scope>
    <source>
        <strain evidence="17">RMA 8861</strain>
    </source>
</reference>
<keyword evidence="2 7" id="KW-0240">DNA-directed RNA polymerase</keyword>
<dbReference type="Proteomes" id="UP001055437">
    <property type="component" value="Chromosome"/>
</dbReference>
<dbReference type="GO" id="GO:0003899">
    <property type="term" value="F:DNA-directed RNA polymerase activity"/>
    <property type="evidence" value="ECO:0007669"/>
    <property type="project" value="UniProtKB-UniRule"/>
</dbReference>
<feature type="domain" description="RNA polymerase Rpb2" evidence="12">
    <location>
        <begin position="140"/>
        <end position="288"/>
    </location>
</feature>
<dbReference type="Gene3D" id="2.30.150.10">
    <property type="entry name" value="DNA-directed RNA polymerase, beta subunit, external 1 domain"/>
    <property type="match status" value="1"/>
</dbReference>
<dbReference type="InterPro" id="IPR037033">
    <property type="entry name" value="DNA-dir_RNAP_su2_hyb_sf"/>
</dbReference>
<dbReference type="RefSeq" id="WP_066678838.1">
    <property type="nucleotide sequence ID" value="NZ_CABMIZ010000053.1"/>
</dbReference>
<dbReference type="Pfam" id="PF04565">
    <property type="entry name" value="RNA_pol_Rpb2_3"/>
    <property type="match status" value="1"/>
</dbReference>
<dbReference type="InterPro" id="IPR007641">
    <property type="entry name" value="RNA_pol_Rpb2_7"/>
</dbReference>
<dbReference type="KEGG" id="csep:CP523_08930"/>
<evidence type="ECO:0000313" key="16">
    <source>
        <dbReference type="EMBL" id="AYE34532.1"/>
    </source>
</evidence>
<dbReference type="Gene3D" id="2.40.270.10">
    <property type="entry name" value="DNA-directed RNA polymerase, subunit 2, domain 6"/>
    <property type="match status" value="2"/>
</dbReference>
<dbReference type="OrthoDB" id="9803954at2"/>
<dbReference type="InterPro" id="IPR007121">
    <property type="entry name" value="RNA_pol_bsu_CS"/>
</dbReference>
<evidence type="ECO:0000259" key="13">
    <source>
        <dbReference type="Pfam" id="PF04563"/>
    </source>
</evidence>
<dbReference type="Pfam" id="PF04560">
    <property type="entry name" value="RNA_pol_Rpb2_7"/>
    <property type="match status" value="1"/>
</dbReference>
<dbReference type="Gene3D" id="2.40.50.100">
    <property type="match status" value="1"/>
</dbReference>
<feature type="domain" description="DNA-directed RNA polymerase beta subunit external 1" evidence="15">
    <location>
        <begin position="567"/>
        <end position="634"/>
    </location>
</feature>
<dbReference type="GeneID" id="303560798"/>
<evidence type="ECO:0000256" key="1">
    <source>
        <dbReference type="ARBA" id="ARBA00004026"/>
    </source>
</evidence>
<comment type="subunit">
    <text evidence="7 9">The RNAP catalytic core consists of 2 alpha, 1 beta, 1 beta' and 1 omega subunit. When a sigma factor is associated with the core the holoenzyme is formed, which can initiate transcription.</text>
</comment>
<dbReference type="InterPro" id="IPR019462">
    <property type="entry name" value="DNA-dir_RNA_pol_bsu_external_1"/>
</dbReference>
<dbReference type="InterPro" id="IPR010243">
    <property type="entry name" value="RNA_pol_bsu_bac"/>
</dbReference>
<keyword evidence="19" id="KW-1185">Reference proteome</keyword>
<dbReference type="CDD" id="cd00653">
    <property type="entry name" value="RNA_pol_B_RPB2"/>
    <property type="match status" value="1"/>
</dbReference>
<evidence type="ECO:0000259" key="12">
    <source>
        <dbReference type="Pfam" id="PF04561"/>
    </source>
</evidence>
<feature type="domain" description="RNA polymerase beta subunit protrusion" evidence="13">
    <location>
        <begin position="26"/>
        <end position="474"/>
    </location>
</feature>
<dbReference type="Pfam" id="PF04561">
    <property type="entry name" value="RNA_pol_Rpb2_2"/>
    <property type="match status" value="2"/>
</dbReference>
<evidence type="ECO:0000256" key="6">
    <source>
        <dbReference type="ARBA" id="ARBA00048552"/>
    </source>
</evidence>
<dbReference type="GO" id="GO:0032549">
    <property type="term" value="F:ribonucleoside binding"/>
    <property type="evidence" value="ECO:0007669"/>
    <property type="project" value="InterPro"/>
</dbReference>
<comment type="catalytic activity">
    <reaction evidence="6 7 9">
        <text>RNA(n) + a ribonucleoside 5'-triphosphate = RNA(n+1) + diphosphate</text>
        <dbReference type="Rhea" id="RHEA:21248"/>
        <dbReference type="Rhea" id="RHEA-COMP:14527"/>
        <dbReference type="Rhea" id="RHEA-COMP:17342"/>
        <dbReference type="ChEBI" id="CHEBI:33019"/>
        <dbReference type="ChEBI" id="CHEBI:61557"/>
        <dbReference type="ChEBI" id="CHEBI:140395"/>
        <dbReference type="EC" id="2.7.7.6"/>
    </reaction>
</comment>
<dbReference type="FunFam" id="3.90.1800.10:FF:000001">
    <property type="entry name" value="DNA-directed RNA polymerase subunit beta"/>
    <property type="match status" value="1"/>
</dbReference>
<protein>
    <recommendedName>
        <fullName evidence="7 9">DNA-directed RNA polymerase subunit beta</fullName>
        <shortName evidence="7">RNAP subunit beta</shortName>
        <ecNumber evidence="7 9">2.7.7.6</ecNumber>
    </recommendedName>
    <alternativeName>
        <fullName evidence="7">RNA polymerase subunit beta</fullName>
    </alternativeName>
    <alternativeName>
        <fullName evidence="7">Transcriptase subunit beta</fullName>
    </alternativeName>
</protein>
<dbReference type="NCBIfam" id="NF001616">
    <property type="entry name" value="PRK00405.1"/>
    <property type="match status" value="1"/>
</dbReference>
<dbReference type="EC" id="2.7.7.6" evidence="7 9"/>
<dbReference type="EMBL" id="CP023671">
    <property type="protein sequence ID" value="AYE34532.1"/>
    <property type="molecule type" value="Genomic_DNA"/>
</dbReference>
<dbReference type="InterPro" id="IPR014724">
    <property type="entry name" value="RNA_pol_RPB2_OB-fold"/>
</dbReference>
<comment type="function">
    <text evidence="1 7 9">DNA-dependent RNA polymerase catalyzes the transcription of DNA into RNA using the four ribonucleoside triphosphates as substrates.</text>
</comment>
<evidence type="ECO:0000313" key="18">
    <source>
        <dbReference type="Proteomes" id="UP000280586"/>
    </source>
</evidence>
<dbReference type="GO" id="GO:0003677">
    <property type="term" value="F:DNA binding"/>
    <property type="evidence" value="ECO:0007669"/>
    <property type="project" value="UniProtKB-UniRule"/>
</dbReference>
<dbReference type="Gene3D" id="3.90.1800.10">
    <property type="entry name" value="RNA polymerase alpha subunit dimerisation domain"/>
    <property type="match status" value="1"/>
</dbReference>
<keyword evidence="3 7" id="KW-0808">Transferase</keyword>
<keyword evidence="5 7" id="KW-0804">Transcription</keyword>
<evidence type="ECO:0000313" key="19">
    <source>
        <dbReference type="Proteomes" id="UP001055437"/>
    </source>
</evidence>
<evidence type="ECO:0000256" key="5">
    <source>
        <dbReference type="ARBA" id="ARBA00023163"/>
    </source>
</evidence>
<evidence type="ECO:0000256" key="7">
    <source>
        <dbReference type="HAMAP-Rule" id="MF_01321"/>
    </source>
</evidence>
<feature type="domain" description="DNA-directed RNA polymerase subunit 2 hybrid-binding" evidence="10">
    <location>
        <begin position="696"/>
        <end position="1082"/>
    </location>
</feature>
<evidence type="ECO:0000259" key="15">
    <source>
        <dbReference type="Pfam" id="PF10385"/>
    </source>
</evidence>
<proteinExistence type="inferred from homology"/>
<dbReference type="PROSITE" id="PS01166">
    <property type="entry name" value="RNA_POL_BETA"/>
    <property type="match status" value="1"/>
</dbReference>
<dbReference type="InterPro" id="IPR015712">
    <property type="entry name" value="DNA-dir_RNA_pol_su2"/>
</dbReference>
<dbReference type="Pfam" id="PF00562">
    <property type="entry name" value="RNA_pol_Rpb2_6"/>
    <property type="match status" value="1"/>
</dbReference>
<dbReference type="InterPro" id="IPR037034">
    <property type="entry name" value="RNA_pol_Rpb2_2_sf"/>
</dbReference>
<feature type="domain" description="RNA polymerase Rpb2" evidence="14">
    <location>
        <begin position="489"/>
        <end position="557"/>
    </location>
</feature>
<dbReference type="InterPro" id="IPR007642">
    <property type="entry name" value="RNA_pol_Rpb2_2"/>
</dbReference>
<evidence type="ECO:0000256" key="9">
    <source>
        <dbReference type="RuleBase" id="RU363031"/>
    </source>
</evidence>
<dbReference type="InterPro" id="IPR042107">
    <property type="entry name" value="DNA-dir_RNA_pol_bsu_ext_1_sf"/>
</dbReference>